<proteinExistence type="predicted"/>
<keyword evidence="2" id="KW-1185">Reference proteome</keyword>
<dbReference type="AlphaFoldDB" id="A0A2P6NYS0"/>
<dbReference type="EMBL" id="MDYQ01000006">
    <property type="protein sequence ID" value="PRP89068.1"/>
    <property type="molecule type" value="Genomic_DNA"/>
</dbReference>
<evidence type="ECO:0000313" key="1">
    <source>
        <dbReference type="EMBL" id="PRP89068.1"/>
    </source>
</evidence>
<dbReference type="InParanoid" id="A0A2P6NYS0"/>
<name>A0A2P6NYS0_9EUKA</name>
<evidence type="ECO:0000313" key="2">
    <source>
        <dbReference type="Proteomes" id="UP000241769"/>
    </source>
</evidence>
<organism evidence="1 2">
    <name type="scientific">Planoprotostelium fungivorum</name>
    <dbReference type="NCBI Taxonomy" id="1890364"/>
    <lineage>
        <taxon>Eukaryota</taxon>
        <taxon>Amoebozoa</taxon>
        <taxon>Evosea</taxon>
        <taxon>Variosea</taxon>
        <taxon>Cavosteliida</taxon>
        <taxon>Cavosteliaceae</taxon>
        <taxon>Planoprotostelium</taxon>
    </lineage>
</organism>
<gene>
    <name evidence="1" type="ORF">PROFUN_02346</name>
</gene>
<protein>
    <submittedName>
        <fullName evidence="1">Uncharacterized protein</fullName>
    </submittedName>
</protein>
<sequence>MTLILIGQDRELASIFSEKWFLHPPNRLKKKMHIASKMQHRFQETPLSEINRTIDFWSNLHMFWIHYNNYKRMIEEMNQDGTQGTRQCNEATECFSFIERISFSQRKTREASTLPSSHSQQKTTPTIVLISGNGDFSNALSDYDRKDIGS</sequence>
<accession>A0A2P6NYS0</accession>
<dbReference type="Proteomes" id="UP000241769">
    <property type="component" value="Unassembled WGS sequence"/>
</dbReference>
<reference evidence="1 2" key="1">
    <citation type="journal article" date="2018" name="Genome Biol. Evol.">
        <title>Multiple Roots of Fruiting Body Formation in Amoebozoa.</title>
        <authorList>
            <person name="Hillmann F."/>
            <person name="Forbes G."/>
            <person name="Novohradska S."/>
            <person name="Ferling I."/>
            <person name="Riege K."/>
            <person name="Groth M."/>
            <person name="Westermann M."/>
            <person name="Marz M."/>
            <person name="Spaller T."/>
            <person name="Winckler T."/>
            <person name="Schaap P."/>
            <person name="Glockner G."/>
        </authorList>
    </citation>
    <scope>NUCLEOTIDE SEQUENCE [LARGE SCALE GENOMIC DNA]</scope>
    <source>
        <strain evidence="1 2">Jena</strain>
    </source>
</reference>
<comment type="caution">
    <text evidence="1">The sequence shown here is derived from an EMBL/GenBank/DDBJ whole genome shotgun (WGS) entry which is preliminary data.</text>
</comment>